<feature type="transmembrane region" description="Helical" evidence="6">
    <location>
        <begin position="766"/>
        <end position="785"/>
    </location>
</feature>
<evidence type="ECO:0000256" key="4">
    <source>
        <dbReference type="ARBA" id="ARBA00023136"/>
    </source>
</evidence>
<feature type="compositionally biased region" description="Basic residues" evidence="5">
    <location>
        <begin position="544"/>
        <end position="558"/>
    </location>
</feature>
<feature type="region of interest" description="Disordered" evidence="5">
    <location>
        <begin position="490"/>
        <end position="523"/>
    </location>
</feature>
<keyword evidence="2 6" id="KW-0812">Transmembrane</keyword>
<feature type="compositionally biased region" description="Low complexity" evidence="5">
    <location>
        <begin position="99"/>
        <end position="121"/>
    </location>
</feature>
<dbReference type="Proteomes" id="UP001054857">
    <property type="component" value="Unassembled WGS sequence"/>
</dbReference>
<accession>A0AAD3DT72</accession>
<feature type="transmembrane region" description="Helical" evidence="6">
    <location>
        <begin position="633"/>
        <end position="657"/>
    </location>
</feature>
<feature type="compositionally biased region" description="Basic residues" evidence="5">
    <location>
        <begin position="578"/>
        <end position="596"/>
    </location>
</feature>
<dbReference type="Pfam" id="PF02535">
    <property type="entry name" value="Zip"/>
    <property type="match status" value="2"/>
</dbReference>
<dbReference type="PANTHER" id="PTHR11040">
    <property type="entry name" value="ZINC/IRON TRANSPORTER"/>
    <property type="match status" value="1"/>
</dbReference>
<feature type="region of interest" description="Disordered" evidence="5">
    <location>
        <begin position="89"/>
        <end position="148"/>
    </location>
</feature>
<organism evidence="8 9">
    <name type="scientific">Astrephomene gubernaculifera</name>
    <dbReference type="NCBI Taxonomy" id="47775"/>
    <lineage>
        <taxon>Eukaryota</taxon>
        <taxon>Viridiplantae</taxon>
        <taxon>Chlorophyta</taxon>
        <taxon>core chlorophytes</taxon>
        <taxon>Chlorophyceae</taxon>
        <taxon>CS clade</taxon>
        <taxon>Chlamydomonadales</taxon>
        <taxon>Astrephomenaceae</taxon>
        <taxon>Astrephomene</taxon>
    </lineage>
</organism>
<feature type="region of interest" description="Disordered" evidence="5">
    <location>
        <begin position="427"/>
        <end position="465"/>
    </location>
</feature>
<feature type="transmembrane region" description="Helical" evidence="6">
    <location>
        <begin position="722"/>
        <end position="745"/>
    </location>
</feature>
<evidence type="ECO:0000313" key="9">
    <source>
        <dbReference type="Proteomes" id="UP001054857"/>
    </source>
</evidence>
<dbReference type="EMBL" id="BMAR01000018">
    <property type="protein sequence ID" value="GFR47458.1"/>
    <property type="molecule type" value="Genomic_DNA"/>
</dbReference>
<feature type="transmembrane region" description="Helical" evidence="6">
    <location>
        <begin position="695"/>
        <end position="716"/>
    </location>
</feature>
<evidence type="ECO:0000256" key="7">
    <source>
        <dbReference type="SAM" id="SignalP"/>
    </source>
</evidence>
<feature type="region of interest" description="Disordered" evidence="5">
    <location>
        <begin position="307"/>
        <end position="334"/>
    </location>
</feature>
<evidence type="ECO:0000256" key="6">
    <source>
        <dbReference type="SAM" id="Phobius"/>
    </source>
</evidence>
<keyword evidence="3 6" id="KW-1133">Transmembrane helix</keyword>
<feature type="compositionally biased region" description="Basic residues" evidence="5">
    <location>
        <begin position="440"/>
        <end position="465"/>
    </location>
</feature>
<feature type="region of interest" description="Disordered" evidence="5">
    <location>
        <begin position="396"/>
        <end position="415"/>
    </location>
</feature>
<evidence type="ECO:0000256" key="1">
    <source>
        <dbReference type="ARBA" id="ARBA00004141"/>
    </source>
</evidence>
<evidence type="ECO:0000256" key="3">
    <source>
        <dbReference type="ARBA" id="ARBA00022989"/>
    </source>
</evidence>
<feature type="signal peptide" evidence="7">
    <location>
        <begin position="1"/>
        <end position="28"/>
    </location>
</feature>
<dbReference type="PANTHER" id="PTHR11040:SF209">
    <property type="entry name" value="ZIP ZINC TRANSPORTER"/>
    <property type="match status" value="1"/>
</dbReference>
<evidence type="ECO:0000256" key="2">
    <source>
        <dbReference type="ARBA" id="ARBA00022692"/>
    </source>
</evidence>
<keyword evidence="9" id="KW-1185">Reference proteome</keyword>
<sequence length="792" mass="84461">MKLQIAAARKMSIGQALMLLLVLRFAQGSRLVEQLDGHFGQHTVSKNNPSAQGDLASLDAKTLLDRCLADAACSASLTAAARQWLPSHPLRPAAGVQPAGDDSTNTGSSSSASSIQATANTPTAITGVSWSSRTEGRQQGDEGADGEETSLTLKGWAAAALLVEAVAGMYLPLLLQRLRSPQWWLSLLNCFSGGIFLAAGIIHLLPHCAEAQEALGPIGPNGGDYPLYLVLVVVGYCLVFYVERVLFDVHGEGHTHCQHSNVFSHSCYYEAISHRPHNHRSCGHVHTNHNHNHQGCCGGGGSGGEGAVEGSVHRGHDRSHSRSHRHKPLQGPPALLIGAPEGASRVRSEDSSAGGRCVGGGFLLTLGAQAGAAEGTGAVCTGVVPSLADVLLVGAQQGRGQQEPEEEEDAESCHSHHTPRAVCVCVEGEEEEEEEQAPAHNHHRHHDHHNHHHNHHQQLHQHHGSLHVPLLAAEVTAAAPAATLPAVAPPAANGSAGGCSGGTSGDACSVASWQQQQQQQQTHPQLLLPEPASCPYHLQHPATLHHQHPHQHHPHHRPGGAPHSNDSSLSSSSSSHYHLNHHHNHHHHHNHNHHNHQGNSNHSGSDQLQPHSHSHPLLLTHQRHHTIKPRFRFMHGVVLLLALALHTSLECIALGLLQQRRQFLLLLAAIASHKAVSALALSSRFLKEGATMKQVTIYVGPFCLVAPLSILAGVYVGRVAPLASLVFSCFATGTFLYVGASEVIMEEFEGEMRADRRDISTAAARYIKFGAVLAAVALVAASGLLPEPEGHH</sequence>
<feature type="transmembrane region" description="Helical" evidence="6">
    <location>
        <begin position="663"/>
        <end position="683"/>
    </location>
</feature>
<feature type="transmembrane region" description="Helical" evidence="6">
    <location>
        <begin position="187"/>
        <end position="205"/>
    </location>
</feature>
<feature type="compositionally biased region" description="Acidic residues" evidence="5">
    <location>
        <begin position="427"/>
        <end position="436"/>
    </location>
</feature>
<proteinExistence type="predicted"/>
<feature type="compositionally biased region" description="Low complexity" evidence="5">
    <location>
        <begin position="597"/>
        <end position="613"/>
    </location>
</feature>
<name>A0AAD3DT72_9CHLO</name>
<comment type="subcellular location">
    <subcellularLocation>
        <location evidence="1">Membrane</location>
        <topology evidence="1">Multi-pass membrane protein</topology>
    </subcellularLocation>
</comment>
<feature type="compositionally biased region" description="Basic and acidic residues" evidence="5">
    <location>
        <begin position="311"/>
        <end position="320"/>
    </location>
</feature>
<feature type="compositionally biased region" description="Low complexity" evidence="5">
    <location>
        <begin position="559"/>
        <end position="577"/>
    </location>
</feature>
<reference evidence="8 9" key="1">
    <citation type="journal article" date="2021" name="Sci. Rep.">
        <title>Genome sequencing of the multicellular alga Astrephomene provides insights into convergent evolution of germ-soma differentiation.</title>
        <authorList>
            <person name="Yamashita S."/>
            <person name="Yamamoto K."/>
            <person name="Matsuzaki R."/>
            <person name="Suzuki S."/>
            <person name="Yamaguchi H."/>
            <person name="Hirooka S."/>
            <person name="Minakuchi Y."/>
            <person name="Miyagishima S."/>
            <person name="Kawachi M."/>
            <person name="Toyoda A."/>
            <person name="Nozaki H."/>
        </authorList>
    </citation>
    <scope>NUCLEOTIDE SEQUENCE [LARGE SCALE GENOMIC DNA]</scope>
    <source>
        <strain evidence="8 9">NIES-4017</strain>
    </source>
</reference>
<feature type="transmembrane region" description="Helical" evidence="6">
    <location>
        <begin position="225"/>
        <end position="242"/>
    </location>
</feature>
<evidence type="ECO:0000313" key="8">
    <source>
        <dbReference type="EMBL" id="GFR47458.1"/>
    </source>
</evidence>
<comment type="caution">
    <text evidence="8">The sequence shown here is derived from an EMBL/GenBank/DDBJ whole genome shotgun (WGS) entry which is preliminary data.</text>
</comment>
<feature type="compositionally biased region" description="Polar residues" evidence="5">
    <location>
        <begin position="122"/>
        <end position="133"/>
    </location>
</feature>
<dbReference type="GO" id="GO:0005385">
    <property type="term" value="F:zinc ion transmembrane transporter activity"/>
    <property type="evidence" value="ECO:0007669"/>
    <property type="project" value="TreeGrafter"/>
</dbReference>
<feature type="chain" id="PRO_5041951196" evidence="7">
    <location>
        <begin position="29"/>
        <end position="792"/>
    </location>
</feature>
<feature type="region of interest" description="Disordered" evidence="5">
    <location>
        <begin position="544"/>
        <end position="613"/>
    </location>
</feature>
<dbReference type="AlphaFoldDB" id="A0AAD3DT72"/>
<feature type="compositionally biased region" description="Gly residues" evidence="5">
    <location>
        <begin position="495"/>
        <end position="504"/>
    </location>
</feature>
<evidence type="ECO:0000256" key="5">
    <source>
        <dbReference type="SAM" id="MobiDB-lite"/>
    </source>
</evidence>
<dbReference type="GO" id="GO:0016020">
    <property type="term" value="C:membrane"/>
    <property type="evidence" value="ECO:0007669"/>
    <property type="project" value="UniProtKB-SubCell"/>
</dbReference>
<dbReference type="InterPro" id="IPR003689">
    <property type="entry name" value="ZIP"/>
</dbReference>
<gene>
    <name evidence="8" type="ORF">Agub_g9184</name>
</gene>
<keyword evidence="4 6" id="KW-0472">Membrane</keyword>
<keyword evidence="7" id="KW-0732">Signal</keyword>
<protein>
    <submittedName>
        <fullName evidence="8">Uncharacterized protein</fullName>
    </submittedName>
</protein>